<evidence type="ECO:0000259" key="4">
    <source>
        <dbReference type="PROSITE" id="PS01124"/>
    </source>
</evidence>
<dbReference type="PROSITE" id="PS00041">
    <property type="entry name" value="HTH_ARAC_FAMILY_1"/>
    <property type="match status" value="1"/>
</dbReference>
<dbReference type="EMBL" id="CP102290">
    <property type="protein sequence ID" value="UWP60087.1"/>
    <property type="molecule type" value="Genomic_DNA"/>
</dbReference>
<protein>
    <submittedName>
        <fullName evidence="5">AraC family transcriptional regulator</fullName>
    </submittedName>
</protein>
<dbReference type="InterPro" id="IPR037923">
    <property type="entry name" value="HTH-like"/>
</dbReference>
<dbReference type="SUPFAM" id="SSF46689">
    <property type="entry name" value="Homeodomain-like"/>
    <property type="match status" value="2"/>
</dbReference>
<dbReference type="PANTHER" id="PTHR43280:SF2">
    <property type="entry name" value="HTH-TYPE TRANSCRIPTIONAL REGULATOR EXSA"/>
    <property type="match status" value="1"/>
</dbReference>
<evidence type="ECO:0000313" key="5">
    <source>
        <dbReference type="EMBL" id="UWP60087.1"/>
    </source>
</evidence>
<evidence type="ECO:0000256" key="2">
    <source>
        <dbReference type="ARBA" id="ARBA00023125"/>
    </source>
</evidence>
<dbReference type="PRINTS" id="PR00032">
    <property type="entry name" value="HTHARAC"/>
</dbReference>
<dbReference type="PROSITE" id="PS01124">
    <property type="entry name" value="HTH_ARAC_FAMILY_2"/>
    <property type="match status" value="1"/>
</dbReference>
<keyword evidence="1" id="KW-0805">Transcription regulation</keyword>
<dbReference type="Proteomes" id="UP001060164">
    <property type="component" value="Chromosome"/>
</dbReference>
<evidence type="ECO:0000256" key="1">
    <source>
        <dbReference type="ARBA" id="ARBA00023015"/>
    </source>
</evidence>
<dbReference type="RefSeq" id="WP_028529510.1">
    <property type="nucleotide sequence ID" value="NZ_CABLBR010000026.1"/>
</dbReference>
<dbReference type="SUPFAM" id="SSF51215">
    <property type="entry name" value="Regulatory protein AraC"/>
    <property type="match status" value="1"/>
</dbReference>
<dbReference type="InterPro" id="IPR009057">
    <property type="entry name" value="Homeodomain-like_sf"/>
</dbReference>
<evidence type="ECO:0000256" key="3">
    <source>
        <dbReference type="ARBA" id="ARBA00023163"/>
    </source>
</evidence>
<dbReference type="Pfam" id="PF12833">
    <property type="entry name" value="HTH_18"/>
    <property type="match status" value="1"/>
</dbReference>
<proteinExistence type="predicted"/>
<keyword evidence="6" id="KW-1185">Reference proteome</keyword>
<keyword evidence="3" id="KW-0804">Transcription</keyword>
<sequence>MQHNEKGVIGNSVMCFHTPSTTAIDYLFYYNYSGLFYCNSTYRIQRAMNEFYEPYLFIFVNKGCMHLDYLGKNYSAYGNECLLFDCRQAHCYYADDNTIFQFVHFGGNISDYYVQKLCENQQHVFKPLNPQAISACFSRILEFTEENIPNEHLISSDIHQLLSLMMSSRETFSSLNAKRIASAVHFMEEHLHQDITLTDLSDQAGLNSYYFSKLFKQYTDSSPYDYLLNLRISHAKMLLMTAFDSVASISEQCGFNSPAHFIKIFKKKVGSTPLQYRKTHASI</sequence>
<reference evidence="5" key="1">
    <citation type="journal article" date="2022" name="Cell">
        <title>Design, construction, and in vivo augmentation of a complex gut microbiome.</title>
        <authorList>
            <person name="Cheng A.G."/>
            <person name="Ho P.Y."/>
            <person name="Aranda-Diaz A."/>
            <person name="Jain S."/>
            <person name="Yu F.B."/>
            <person name="Meng X."/>
            <person name="Wang M."/>
            <person name="Iakiviak M."/>
            <person name="Nagashima K."/>
            <person name="Zhao A."/>
            <person name="Murugkar P."/>
            <person name="Patil A."/>
            <person name="Atabakhsh K."/>
            <person name="Weakley A."/>
            <person name="Yan J."/>
            <person name="Brumbaugh A.R."/>
            <person name="Higginbottom S."/>
            <person name="Dimas A."/>
            <person name="Shiver A.L."/>
            <person name="Deutschbauer A."/>
            <person name="Neff N."/>
            <person name="Sonnenburg J.L."/>
            <person name="Huang K.C."/>
            <person name="Fischbach M.A."/>
        </authorList>
    </citation>
    <scope>NUCLEOTIDE SEQUENCE</scope>
    <source>
        <strain evidence="5">DSM 19829</strain>
    </source>
</reference>
<feature type="domain" description="HTH araC/xylS-type" evidence="4">
    <location>
        <begin position="181"/>
        <end position="279"/>
    </location>
</feature>
<gene>
    <name evidence="5" type="ORF">NQ502_03240</name>
</gene>
<evidence type="ECO:0000313" key="6">
    <source>
        <dbReference type="Proteomes" id="UP001060164"/>
    </source>
</evidence>
<dbReference type="Gene3D" id="1.10.10.60">
    <property type="entry name" value="Homeodomain-like"/>
    <property type="match status" value="2"/>
</dbReference>
<dbReference type="InterPro" id="IPR020449">
    <property type="entry name" value="Tscrpt_reg_AraC-type_HTH"/>
</dbReference>
<dbReference type="PANTHER" id="PTHR43280">
    <property type="entry name" value="ARAC-FAMILY TRANSCRIPTIONAL REGULATOR"/>
    <property type="match status" value="1"/>
</dbReference>
<keyword evidence="2" id="KW-0238">DNA-binding</keyword>
<organism evidence="5 6">
    <name type="scientific">Ruminococcus gauvreauii</name>
    <dbReference type="NCBI Taxonomy" id="438033"/>
    <lineage>
        <taxon>Bacteria</taxon>
        <taxon>Bacillati</taxon>
        <taxon>Bacillota</taxon>
        <taxon>Clostridia</taxon>
        <taxon>Eubacteriales</taxon>
        <taxon>Oscillospiraceae</taxon>
        <taxon>Ruminococcus</taxon>
    </lineage>
</organism>
<dbReference type="SMART" id="SM00342">
    <property type="entry name" value="HTH_ARAC"/>
    <property type="match status" value="1"/>
</dbReference>
<accession>A0ABY5VIE6</accession>
<dbReference type="InterPro" id="IPR018062">
    <property type="entry name" value="HTH_AraC-typ_CS"/>
</dbReference>
<name>A0ABY5VIE6_9FIRM</name>
<dbReference type="InterPro" id="IPR018060">
    <property type="entry name" value="HTH_AraC"/>
</dbReference>